<evidence type="ECO:0000313" key="2">
    <source>
        <dbReference type="EMBL" id="RXZ68590.1"/>
    </source>
</evidence>
<protein>
    <submittedName>
        <fullName evidence="2">Uncharacterized protein</fullName>
    </submittedName>
</protein>
<comment type="caution">
    <text evidence="2">The sequence shown here is derived from an EMBL/GenBank/DDBJ whole genome shotgun (WGS) entry which is preliminary data.</text>
</comment>
<accession>A0A4Q2KVN9</accession>
<name>A0A4Q2KVN9_9FUSO</name>
<dbReference type="EMBL" id="SBAP01000025">
    <property type="protein sequence ID" value="RXZ68590.1"/>
    <property type="molecule type" value="Genomic_DNA"/>
</dbReference>
<keyword evidence="1" id="KW-0175">Coiled coil</keyword>
<dbReference type="AlphaFoldDB" id="A0A4Q2KVN9"/>
<proteinExistence type="predicted"/>
<evidence type="ECO:0000313" key="3">
    <source>
        <dbReference type="Proteomes" id="UP000289216"/>
    </source>
</evidence>
<reference evidence="2 3" key="1">
    <citation type="submission" date="2019-01" db="EMBL/GenBank/DDBJ databases">
        <title>Fusobacterium necrophorum Isolated From the Uterus of Dairy Cows.</title>
        <authorList>
            <person name="Francis A.M."/>
        </authorList>
    </citation>
    <scope>NUCLEOTIDE SEQUENCE [LARGE SCALE GENOMIC DNA]</scope>
    <source>
        <strain evidence="2 3">KG35</strain>
    </source>
</reference>
<dbReference type="RefSeq" id="WP_129491594.1">
    <property type="nucleotide sequence ID" value="NZ_SBAP01000025.1"/>
</dbReference>
<evidence type="ECO:0000256" key="1">
    <source>
        <dbReference type="SAM" id="Coils"/>
    </source>
</evidence>
<gene>
    <name evidence="2" type="ORF">EPT53_09255</name>
</gene>
<dbReference type="Proteomes" id="UP000289216">
    <property type="component" value="Unassembled WGS sequence"/>
</dbReference>
<sequence length="216" mass="25979">MADSLQNMKDLLQQRKMAKVVSKEELVFDFNKVIVFEDWFKDLIEATTEDQHFLTEKSKELLNVNVKGILNIGRILTEVFEFSRKKEAPEKFYLKFLEWHNIEPRKGLRHRHRWELYQKAPESAKLIIATLTIREIEELYKNQNLLEDFSNVTLEDAKEILQKNVIIKPESQIDFEPLFRYSFLEKKYQKKIDTLEKEKKELAIELLEKLEKLFKE</sequence>
<feature type="coiled-coil region" evidence="1">
    <location>
        <begin position="181"/>
        <end position="212"/>
    </location>
</feature>
<organism evidence="2 3">
    <name type="scientific">Fusobacterium necrophorum</name>
    <dbReference type="NCBI Taxonomy" id="859"/>
    <lineage>
        <taxon>Bacteria</taxon>
        <taxon>Fusobacteriati</taxon>
        <taxon>Fusobacteriota</taxon>
        <taxon>Fusobacteriia</taxon>
        <taxon>Fusobacteriales</taxon>
        <taxon>Fusobacteriaceae</taxon>
        <taxon>Fusobacterium</taxon>
    </lineage>
</organism>